<dbReference type="EMBL" id="MCHY01000001">
    <property type="protein sequence ID" value="RKD27057.1"/>
    <property type="molecule type" value="Genomic_DNA"/>
</dbReference>
<feature type="binding site" evidence="2">
    <location>
        <position position="169"/>
    </location>
    <ligand>
        <name>Mn(2+)</name>
        <dbReference type="ChEBI" id="CHEBI:29035"/>
        <label>1</label>
    </ligand>
</feature>
<evidence type="ECO:0000313" key="5">
    <source>
        <dbReference type="Proteomes" id="UP000284219"/>
    </source>
</evidence>
<dbReference type="InterPro" id="IPR007760">
    <property type="entry name" value="Mn_catalase"/>
</dbReference>
<dbReference type="InterPro" id="IPR009078">
    <property type="entry name" value="Ferritin-like_SF"/>
</dbReference>
<comment type="similarity">
    <text evidence="1">Belongs to the manganese catalase family.</text>
</comment>
<keyword evidence="2" id="KW-0479">Metal-binding</keyword>
<dbReference type="SUPFAM" id="SSF47240">
    <property type="entry name" value="Ferritin-like"/>
    <property type="match status" value="1"/>
</dbReference>
<keyword evidence="5" id="KW-1185">Reference proteome</keyword>
<comment type="cofactor">
    <cofactor evidence="3">
        <name>Ca(2+)</name>
        <dbReference type="ChEBI" id="CHEBI:29108"/>
    </cofactor>
    <text evidence="3">Binds 1 Ca(2+) ion per subunit.</text>
</comment>
<dbReference type="InterPro" id="IPR012347">
    <property type="entry name" value="Ferritin-like"/>
</dbReference>
<proteinExistence type="inferred from homology"/>
<organism evidence="4 5">
    <name type="scientific">Ammoniphilus oxalaticus</name>
    <dbReference type="NCBI Taxonomy" id="66863"/>
    <lineage>
        <taxon>Bacteria</taxon>
        <taxon>Bacillati</taxon>
        <taxon>Bacillota</taxon>
        <taxon>Bacilli</taxon>
        <taxon>Bacillales</taxon>
        <taxon>Paenibacillaceae</taxon>
        <taxon>Aneurinibacillus group</taxon>
        <taxon>Ammoniphilus</taxon>
    </lineage>
</organism>
<evidence type="ECO:0008006" key="6">
    <source>
        <dbReference type="Google" id="ProtNLM"/>
    </source>
</evidence>
<dbReference type="Pfam" id="PF05067">
    <property type="entry name" value="Mn_catalase"/>
    <property type="match status" value="1"/>
</dbReference>
<evidence type="ECO:0000313" key="4">
    <source>
        <dbReference type="EMBL" id="RKD27057.1"/>
    </source>
</evidence>
<gene>
    <name evidence="4" type="ORF">BEP19_00340</name>
</gene>
<dbReference type="RefSeq" id="WP_120187877.1">
    <property type="nucleotide sequence ID" value="NZ_MCHY01000001.1"/>
</dbReference>
<comment type="caution">
    <text evidence="4">The sequence shown here is derived from an EMBL/GenBank/DDBJ whole genome shotgun (WGS) entry which is preliminary data.</text>
</comment>
<feature type="binding site" evidence="3">
    <location>
        <position position="60"/>
    </location>
    <ligand>
        <name>Ca(2+)</name>
        <dbReference type="ChEBI" id="CHEBI:29108"/>
    </ligand>
</feature>
<dbReference type="GO" id="GO:0046872">
    <property type="term" value="F:metal ion binding"/>
    <property type="evidence" value="ECO:0007669"/>
    <property type="project" value="UniProtKB-KW"/>
</dbReference>
<feature type="binding site" evidence="2">
    <location>
        <position position="68"/>
    </location>
    <ligand>
        <name>Mn(2+)</name>
        <dbReference type="ChEBI" id="CHEBI:29035"/>
        <label>1</label>
    </ligand>
</feature>
<evidence type="ECO:0000256" key="2">
    <source>
        <dbReference type="PIRSR" id="PIRSR607760-1"/>
    </source>
</evidence>
<dbReference type="Proteomes" id="UP000284219">
    <property type="component" value="Unassembled WGS sequence"/>
</dbReference>
<feature type="binding site" evidence="2">
    <location>
        <position position="136"/>
    </location>
    <ligand>
        <name>Mn(2+)</name>
        <dbReference type="ChEBI" id="CHEBI:29035"/>
        <label>1</label>
    </ligand>
</feature>
<keyword evidence="2" id="KW-0464">Manganese</keyword>
<comment type="cofactor">
    <cofactor evidence="2">
        <name>Mn(2+)</name>
        <dbReference type="ChEBI" id="CHEBI:29035"/>
    </cofactor>
    <text evidence="2">Binds 2 manganese ions per subunit.</text>
</comment>
<evidence type="ECO:0000256" key="3">
    <source>
        <dbReference type="PIRSR" id="PIRSR607760-2"/>
    </source>
</evidence>
<dbReference type="AlphaFoldDB" id="A0A419SRF4"/>
<evidence type="ECO:0000256" key="1">
    <source>
        <dbReference type="ARBA" id="ARBA00007644"/>
    </source>
</evidence>
<accession>A0A419SRF4</accession>
<dbReference type="OrthoDB" id="9800585at2"/>
<name>A0A419SRF4_9BACL</name>
<dbReference type="Gene3D" id="1.20.1260.10">
    <property type="match status" value="1"/>
</dbReference>
<reference evidence="4 5" key="1">
    <citation type="submission" date="2016-08" db="EMBL/GenBank/DDBJ databases">
        <title>Novel Firmicute Genomes.</title>
        <authorList>
            <person name="Poppleton D.I."/>
            <person name="Gribaldo S."/>
        </authorList>
    </citation>
    <scope>NUCLEOTIDE SEQUENCE [LARGE SCALE GENOMIC DNA]</scope>
    <source>
        <strain evidence="4 5">RAOx-1</strain>
    </source>
</reference>
<keyword evidence="3" id="KW-0106">Calcium</keyword>
<sequence length="184" mass="20897">MWIYEANLLCDVEVTYPDPRLAQLLMAQYGGPNGAMAAAMQYLNQRFTMENKRVRQLLVDIGTEKLGHLEMIGVMIRKLLKGLSPKQARESGIAQHYVEHRNGLFYVNPSGNTWTADYLQHVGEPIADIMSNLALEARSRTIYENLITLTEDPCVQDTLRFLRERSLVHAARFQEALFILGEGT</sequence>
<protein>
    <recommendedName>
        <fullName evidence="6">Rubrerythrin family protein</fullName>
    </recommendedName>
</protein>